<proteinExistence type="predicted"/>
<dbReference type="Proteomes" id="UP001152562">
    <property type="component" value="Unassembled WGS sequence"/>
</dbReference>
<dbReference type="AlphaFoldDB" id="A0A9P0TNA2"/>
<gene>
    <name evidence="1" type="ORF">PIBRA_LOCUS8367</name>
</gene>
<protein>
    <submittedName>
        <fullName evidence="1">Uncharacterized protein</fullName>
    </submittedName>
</protein>
<dbReference type="EMBL" id="CALOZG010000020">
    <property type="protein sequence ID" value="CAH4031914.1"/>
    <property type="molecule type" value="Genomic_DNA"/>
</dbReference>
<organism evidence="1 2">
    <name type="scientific">Pieris brassicae</name>
    <name type="common">White butterfly</name>
    <name type="synonym">Large white butterfly</name>
    <dbReference type="NCBI Taxonomy" id="7116"/>
    <lineage>
        <taxon>Eukaryota</taxon>
        <taxon>Metazoa</taxon>
        <taxon>Ecdysozoa</taxon>
        <taxon>Arthropoda</taxon>
        <taxon>Hexapoda</taxon>
        <taxon>Insecta</taxon>
        <taxon>Pterygota</taxon>
        <taxon>Neoptera</taxon>
        <taxon>Endopterygota</taxon>
        <taxon>Lepidoptera</taxon>
        <taxon>Glossata</taxon>
        <taxon>Ditrysia</taxon>
        <taxon>Papilionoidea</taxon>
        <taxon>Pieridae</taxon>
        <taxon>Pierinae</taxon>
        <taxon>Pieris</taxon>
    </lineage>
</organism>
<name>A0A9P0TNA2_PIEBR</name>
<keyword evidence="2" id="KW-1185">Reference proteome</keyword>
<accession>A0A9P0TNA2</accession>
<reference evidence="1" key="1">
    <citation type="submission" date="2022-05" db="EMBL/GenBank/DDBJ databases">
        <authorList>
            <person name="Okamura Y."/>
        </authorList>
    </citation>
    <scope>NUCLEOTIDE SEQUENCE</scope>
</reference>
<comment type="caution">
    <text evidence="1">The sequence shown here is derived from an EMBL/GenBank/DDBJ whole genome shotgun (WGS) entry which is preliminary data.</text>
</comment>
<sequence>MNRWRGECGGAPTGTRVEQCCGRSDICKGIVINVYDIAVAVYRRSRRRLYARRATASVCMYTMEITQYGNKKVDSHKWDSLSACADRLRDDRPRFDSPRSADLSLFPFAKYTRNFHQTSFFILRNVPFDPDRADRNRNRVSIYNILRAATYRGPKVRLVLFVRPSSASGSRPSRDVVR</sequence>
<evidence type="ECO:0000313" key="2">
    <source>
        <dbReference type="Proteomes" id="UP001152562"/>
    </source>
</evidence>
<evidence type="ECO:0000313" key="1">
    <source>
        <dbReference type="EMBL" id="CAH4031914.1"/>
    </source>
</evidence>